<sequence>MSNGRRHPAQHPESLACYADLTATPWWTNYTSSLVGRTAEREALGFRPSTVADEKSLAE</sequence>
<keyword evidence="2" id="KW-1185">Reference proteome</keyword>
<protein>
    <submittedName>
        <fullName evidence="1">Uncharacterized protein</fullName>
    </submittedName>
</protein>
<comment type="caution">
    <text evidence="1">The sequence shown here is derived from an EMBL/GenBank/DDBJ whole genome shotgun (WGS) entry which is preliminary data.</text>
</comment>
<organism evidence="1 2">
    <name type="scientific">Streptomyces osmaniensis</name>
    <dbReference type="NCBI Taxonomy" id="593134"/>
    <lineage>
        <taxon>Bacteria</taxon>
        <taxon>Bacillati</taxon>
        <taxon>Actinomycetota</taxon>
        <taxon>Actinomycetes</taxon>
        <taxon>Kitasatosporales</taxon>
        <taxon>Streptomycetaceae</taxon>
        <taxon>Streptomyces</taxon>
    </lineage>
</organism>
<accession>A0ABP6Z634</accession>
<dbReference type="EMBL" id="BAABCE010000061">
    <property type="protein sequence ID" value="GAA3598523.1"/>
    <property type="molecule type" value="Genomic_DNA"/>
</dbReference>
<dbReference type="Proteomes" id="UP001500707">
    <property type="component" value="Unassembled WGS sequence"/>
</dbReference>
<name>A0ABP6Z634_9ACTN</name>
<reference evidence="2" key="1">
    <citation type="journal article" date="2019" name="Int. J. Syst. Evol. Microbiol.">
        <title>The Global Catalogue of Microorganisms (GCM) 10K type strain sequencing project: providing services to taxonomists for standard genome sequencing and annotation.</title>
        <authorList>
            <consortium name="The Broad Institute Genomics Platform"/>
            <consortium name="The Broad Institute Genome Sequencing Center for Infectious Disease"/>
            <person name="Wu L."/>
            <person name="Ma J."/>
        </authorList>
    </citation>
    <scope>NUCLEOTIDE SEQUENCE [LARGE SCALE GENOMIC DNA]</scope>
    <source>
        <strain evidence="2">JCM 17656</strain>
    </source>
</reference>
<proteinExistence type="predicted"/>
<gene>
    <name evidence="1" type="ORF">GCM10022295_93240</name>
</gene>
<evidence type="ECO:0000313" key="1">
    <source>
        <dbReference type="EMBL" id="GAA3598523.1"/>
    </source>
</evidence>
<evidence type="ECO:0000313" key="2">
    <source>
        <dbReference type="Proteomes" id="UP001500707"/>
    </source>
</evidence>